<dbReference type="InterPro" id="IPR000182">
    <property type="entry name" value="GNAT_dom"/>
</dbReference>
<accession>A0A073K8Q7</accession>
<dbReference type="InterPro" id="IPR041380">
    <property type="entry name" value="Acetyltransf_17"/>
</dbReference>
<reference evidence="2 3" key="1">
    <citation type="submission" date="2014-06" db="EMBL/GenBank/DDBJ databases">
        <title>Draft genome sequence of Bacillus gaemokensis JCM 15801 (MCCC 1A00707).</title>
        <authorList>
            <person name="Lai Q."/>
            <person name="Liu Y."/>
            <person name="Shao Z."/>
        </authorList>
    </citation>
    <scope>NUCLEOTIDE SEQUENCE [LARGE SCALE GENOMIC DNA]</scope>
    <source>
        <strain evidence="2 3">JCM 15801</strain>
    </source>
</reference>
<dbReference type="Pfam" id="PF13527">
    <property type="entry name" value="Acetyltransf_9"/>
    <property type="match status" value="1"/>
</dbReference>
<dbReference type="Gene3D" id="3.30.1050.10">
    <property type="entry name" value="SCP2 sterol-binding domain"/>
    <property type="match status" value="1"/>
</dbReference>
<dbReference type="RefSeq" id="WP_033676576.1">
    <property type="nucleotide sequence ID" value="NZ_JOTM01000023.1"/>
</dbReference>
<dbReference type="Pfam" id="PF13530">
    <property type="entry name" value="SCP2_2"/>
    <property type="match status" value="1"/>
</dbReference>
<evidence type="ECO:0000313" key="2">
    <source>
        <dbReference type="EMBL" id="KEK22911.1"/>
    </source>
</evidence>
<gene>
    <name evidence="2" type="ORF">BAGA_15405</name>
</gene>
<dbReference type="Proteomes" id="UP000027778">
    <property type="component" value="Unassembled WGS sequence"/>
</dbReference>
<dbReference type="InterPro" id="IPR051554">
    <property type="entry name" value="Acetyltransferase_Eis"/>
</dbReference>
<dbReference type="InterPro" id="IPR025559">
    <property type="entry name" value="Eis_dom"/>
</dbReference>
<keyword evidence="3" id="KW-1185">Reference proteome</keyword>
<protein>
    <submittedName>
        <fullName evidence="2">GNAT family acetyltransferase</fullName>
    </submittedName>
</protein>
<dbReference type="Pfam" id="PF17668">
    <property type="entry name" value="Acetyltransf_17"/>
    <property type="match status" value="1"/>
</dbReference>
<dbReference type="InterPro" id="IPR016181">
    <property type="entry name" value="Acyl_CoA_acyltransferase"/>
</dbReference>
<dbReference type="InterPro" id="IPR036527">
    <property type="entry name" value="SCP2_sterol-bd_dom_sf"/>
</dbReference>
<proteinExistence type="predicted"/>
<dbReference type="PROSITE" id="PS51186">
    <property type="entry name" value="GNAT"/>
    <property type="match status" value="1"/>
</dbReference>
<dbReference type="SUPFAM" id="SSF55718">
    <property type="entry name" value="SCP-like"/>
    <property type="match status" value="1"/>
</dbReference>
<feature type="domain" description="N-acetyltransferase" evidence="1">
    <location>
        <begin position="9"/>
        <end position="158"/>
    </location>
</feature>
<dbReference type="AlphaFoldDB" id="A0A073K8Q7"/>
<dbReference type="STRING" id="574375.AZF08_10015"/>
<evidence type="ECO:0000313" key="3">
    <source>
        <dbReference type="Proteomes" id="UP000027778"/>
    </source>
</evidence>
<dbReference type="PANTHER" id="PTHR37817:SF1">
    <property type="entry name" value="N-ACETYLTRANSFERASE EIS"/>
    <property type="match status" value="1"/>
</dbReference>
<dbReference type="GO" id="GO:0034069">
    <property type="term" value="F:aminoglycoside N-acetyltransferase activity"/>
    <property type="evidence" value="ECO:0007669"/>
    <property type="project" value="TreeGrafter"/>
</dbReference>
<dbReference type="GO" id="GO:0030649">
    <property type="term" value="P:aminoglycoside antibiotic catabolic process"/>
    <property type="evidence" value="ECO:0007669"/>
    <property type="project" value="TreeGrafter"/>
</dbReference>
<dbReference type="SUPFAM" id="SSF55729">
    <property type="entry name" value="Acyl-CoA N-acyltransferases (Nat)"/>
    <property type="match status" value="1"/>
</dbReference>
<sequence length="404" mass="47499">METTYYKGLVMRPIKESEVGQFSNLMKYVFQVSKKMINDEEKMVQKKSHQLKPGTALGWFDNDKLISQIVVLPFQVNIHGVIYEMGGVTGVGTYPEYAGHGLMNSLMKESLKTMRENGQYISYLFPYSIPYYRKKGWEIISDIIEYQIKDTQLPKYRGNISGRVRRVGLKSKEKEKIYNEFARKTNGAMVRNTLAWEERFREETIDLQLAVYYTDEDIPQGYLFYRVLEEKFYIEEMIYLNEEARRGLWNFISAHFSMIYYVKGKTCVHEPVAFLLEDSEIKQTIAPYYMGRIVDVVGFLKQYPFKNVDTTKIIFHIDDPILEWNKGTFTLEWDPVKQLRITYQKEINHSEGISLTIQTLTTMLLSYKSPTFLCDIGRIKGNYEMIEVLEELIPDSPPCFFDYF</sequence>
<name>A0A073K8Q7_9BACI</name>
<dbReference type="Gene3D" id="3.40.630.30">
    <property type="match status" value="2"/>
</dbReference>
<dbReference type="eggNOG" id="COG4552">
    <property type="taxonomic scope" value="Bacteria"/>
</dbReference>
<comment type="caution">
    <text evidence="2">The sequence shown here is derived from an EMBL/GenBank/DDBJ whole genome shotgun (WGS) entry which is preliminary data.</text>
</comment>
<dbReference type="EMBL" id="JOTM01000023">
    <property type="protein sequence ID" value="KEK22911.1"/>
    <property type="molecule type" value="Genomic_DNA"/>
</dbReference>
<dbReference type="PANTHER" id="PTHR37817">
    <property type="entry name" value="N-ACETYLTRANSFERASE EIS"/>
    <property type="match status" value="1"/>
</dbReference>
<evidence type="ECO:0000259" key="1">
    <source>
        <dbReference type="PROSITE" id="PS51186"/>
    </source>
</evidence>
<dbReference type="OrthoDB" id="9768284at2"/>
<organism evidence="2 3">
    <name type="scientific">Bacillus gaemokensis</name>
    <dbReference type="NCBI Taxonomy" id="574375"/>
    <lineage>
        <taxon>Bacteria</taxon>
        <taxon>Bacillati</taxon>
        <taxon>Bacillota</taxon>
        <taxon>Bacilli</taxon>
        <taxon>Bacillales</taxon>
        <taxon>Bacillaceae</taxon>
        <taxon>Bacillus</taxon>
        <taxon>Bacillus cereus group</taxon>
    </lineage>
</organism>
<keyword evidence="2" id="KW-0808">Transferase</keyword>